<comment type="similarity">
    <text evidence="2">Belongs to the TMEM86 family.</text>
</comment>
<name>A0AAJ0FZN6_9HYPO</name>
<evidence type="ECO:0000256" key="3">
    <source>
        <dbReference type="ARBA" id="ARBA00022692"/>
    </source>
</evidence>
<dbReference type="EMBL" id="JASWJB010000070">
    <property type="protein sequence ID" value="KAK2601786.1"/>
    <property type="molecule type" value="Genomic_DNA"/>
</dbReference>
<comment type="caution">
    <text evidence="7">The sequence shown here is derived from an EMBL/GenBank/DDBJ whole genome shotgun (WGS) entry which is preliminary data.</text>
</comment>
<dbReference type="GO" id="GO:0016787">
    <property type="term" value="F:hydrolase activity"/>
    <property type="evidence" value="ECO:0007669"/>
    <property type="project" value="TreeGrafter"/>
</dbReference>
<dbReference type="InterPro" id="IPR012506">
    <property type="entry name" value="TMEM86B-like"/>
</dbReference>
<evidence type="ECO:0000256" key="6">
    <source>
        <dbReference type="SAM" id="Phobius"/>
    </source>
</evidence>
<evidence type="ECO:0000313" key="7">
    <source>
        <dbReference type="EMBL" id="KAK2601786.1"/>
    </source>
</evidence>
<feature type="transmembrane region" description="Helical" evidence="6">
    <location>
        <begin position="193"/>
        <end position="211"/>
    </location>
</feature>
<dbReference type="Pfam" id="PF07947">
    <property type="entry name" value="YhhN"/>
    <property type="match status" value="1"/>
</dbReference>
<dbReference type="AlphaFoldDB" id="A0AAJ0FZN6"/>
<proteinExistence type="inferred from homology"/>
<dbReference type="Proteomes" id="UP001251528">
    <property type="component" value="Unassembled WGS sequence"/>
</dbReference>
<protein>
    <recommendedName>
        <fullName evidence="9">YhhN-like protein</fullName>
    </recommendedName>
</protein>
<evidence type="ECO:0000313" key="8">
    <source>
        <dbReference type="Proteomes" id="UP001251528"/>
    </source>
</evidence>
<dbReference type="PANTHER" id="PTHR31885">
    <property type="entry name" value="GH04784P"/>
    <property type="match status" value="1"/>
</dbReference>
<keyword evidence="8" id="KW-1185">Reference proteome</keyword>
<feature type="transmembrane region" description="Helical" evidence="6">
    <location>
        <begin position="48"/>
        <end position="66"/>
    </location>
</feature>
<reference evidence="7" key="1">
    <citation type="submission" date="2023-06" db="EMBL/GenBank/DDBJ databases">
        <title>Conoideocrella luteorostrata (Hypocreales: Clavicipitaceae), a potential biocontrol fungus for elongate hemlock scale in United States Christmas tree production areas.</title>
        <authorList>
            <person name="Barrett H."/>
            <person name="Lovett B."/>
            <person name="Macias A.M."/>
            <person name="Stajich J.E."/>
            <person name="Kasson M.T."/>
        </authorList>
    </citation>
    <scope>NUCLEOTIDE SEQUENCE</scope>
    <source>
        <strain evidence="7">ARSEF 14590</strain>
    </source>
</reference>
<comment type="subcellular location">
    <subcellularLocation>
        <location evidence="1">Membrane</location>
        <topology evidence="1">Multi-pass membrane protein</topology>
    </subcellularLocation>
</comment>
<evidence type="ECO:0008006" key="9">
    <source>
        <dbReference type="Google" id="ProtNLM"/>
    </source>
</evidence>
<feature type="transmembrane region" description="Helical" evidence="6">
    <location>
        <begin position="73"/>
        <end position="95"/>
    </location>
</feature>
<evidence type="ECO:0000256" key="1">
    <source>
        <dbReference type="ARBA" id="ARBA00004141"/>
    </source>
</evidence>
<organism evidence="7 8">
    <name type="scientific">Conoideocrella luteorostrata</name>
    <dbReference type="NCBI Taxonomy" id="1105319"/>
    <lineage>
        <taxon>Eukaryota</taxon>
        <taxon>Fungi</taxon>
        <taxon>Dikarya</taxon>
        <taxon>Ascomycota</taxon>
        <taxon>Pezizomycotina</taxon>
        <taxon>Sordariomycetes</taxon>
        <taxon>Hypocreomycetidae</taxon>
        <taxon>Hypocreales</taxon>
        <taxon>Clavicipitaceae</taxon>
        <taxon>Conoideocrella</taxon>
    </lineage>
</organism>
<dbReference type="GO" id="GO:0016020">
    <property type="term" value="C:membrane"/>
    <property type="evidence" value="ECO:0007669"/>
    <property type="project" value="UniProtKB-SubCell"/>
</dbReference>
<gene>
    <name evidence="7" type="ORF">QQS21_004670</name>
</gene>
<feature type="transmembrane region" description="Helical" evidence="6">
    <location>
        <begin position="107"/>
        <end position="126"/>
    </location>
</feature>
<evidence type="ECO:0000256" key="2">
    <source>
        <dbReference type="ARBA" id="ARBA00007375"/>
    </source>
</evidence>
<keyword evidence="4 6" id="KW-1133">Transmembrane helix</keyword>
<feature type="transmembrane region" description="Helical" evidence="6">
    <location>
        <begin position="138"/>
        <end position="155"/>
    </location>
</feature>
<feature type="transmembrane region" description="Helical" evidence="6">
    <location>
        <begin position="161"/>
        <end position="181"/>
    </location>
</feature>
<sequence length="225" mass="24303">MDGAILALSVGSSILYGINVRSEPSLSRMTFKTIATTLLALFAATQGHYWQLVTALVLGSLGDAFLAWPGDEAFLRGLSSFLIAHLFYVSLFARIGNGLEFVLTNSHRLGLAGGVLLLTPVMSSTLIPKVASALKVPIAVYSVVILTMVLAVLTVDNDQVVLGAVLFAISDSVLAADEFLMPKDSKSRGLMQYIVWIFYYSGQLLITAGLVKDWDWINKRGLFAL</sequence>
<evidence type="ECO:0000256" key="5">
    <source>
        <dbReference type="ARBA" id="ARBA00023136"/>
    </source>
</evidence>
<accession>A0AAJ0FZN6</accession>
<keyword evidence="5 6" id="KW-0472">Membrane</keyword>
<evidence type="ECO:0000256" key="4">
    <source>
        <dbReference type="ARBA" id="ARBA00022989"/>
    </source>
</evidence>
<dbReference type="PANTHER" id="PTHR31885:SF6">
    <property type="entry name" value="GH04784P"/>
    <property type="match status" value="1"/>
</dbReference>
<keyword evidence="3 6" id="KW-0812">Transmembrane</keyword>